<dbReference type="HOGENOM" id="CLU_2753311_0_0_3"/>
<dbReference type="OrthoDB" id="582945at2"/>
<keyword evidence="2" id="KW-1185">Reference proteome</keyword>
<dbReference type="KEGG" id="cyc:PCC7424_3512"/>
<accession>B7KGH7</accession>
<evidence type="ECO:0000313" key="1">
    <source>
        <dbReference type="EMBL" id="ACK71904.1"/>
    </source>
</evidence>
<evidence type="ECO:0000313" key="2">
    <source>
        <dbReference type="Proteomes" id="UP000002384"/>
    </source>
</evidence>
<organism evidence="1 2">
    <name type="scientific">Gloeothece citriformis (strain PCC 7424)</name>
    <name type="common">Cyanothece sp. (strain PCC 7424)</name>
    <dbReference type="NCBI Taxonomy" id="65393"/>
    <lineage>
        <taxon>Bacteria</taxon>
        <taxon>Bacillati</taxon>
        <taxon>Cyanobacteriota</taxon>
        <taxon>Cyanophyceae</taxon>
        <taxon>Oscillatoriophycideae</taxon>
        <taxon>Chroococcales</taxon>
        <taxon>Aphanothecaceae</taxon>
        <taxon>Gloeothece</taxon>
        <taxon>Gloeothece citriformis</taxon>
    </lineage>
</organism>
<gene>
    <name evidence="1" type="ordered locus">PCC7424_3512</name>
</gene>
<dbReference type="STRING" id="65393.PCC7424_3512"/>
<dbReference type="AlphaFoldDB" id="B7KGH7"/>
<reference evidence="2" key="1">
    <citation type="journal article" date="2011" name="MBio">
        <title>Novel metabolic attributes of the genus Cyanothece, comprising a group of unicellular nitrogen-fixing Cyanobacteria.</title>
        <authorList>
            <person name="Bandyopadhyay A."/>
            <person name="Elvitigala T."/>
            <person name="Welsh E."/>
            <person name="Stockel J."/>
            <person name="Liberton M."/>
            <person name="Min H."/>
            <person name="Sherman L.A."/>
            <person name="Pakrasi H.B."/>
        </authorList>
    </citation>
    <scope>NUCLEOTIDE SEQUENCE [LARGE SCALE GENOMIC DNA]</scope>
    <source>
        <strain evidence="2">PCC 7424</strain>
    </source>
</reference>
<sequence length="73" mass="8181">MNHSHLKITDLDFCETQLLNQQQVKGQGNLNGVAWDGFFDFDWAHNRRNGFAIGNITGFALAIGPVTLFQSPF</sequence>
<name>B7KGH7_GLOC7</name>
<dbReference type="EMBL" id="CP001291">
    <property type="protein sequence ID" value="ACK71904.1"/>
    <property type="molecule type" value="Genomic_DNA"/>
</dbReference>
<protein>
    <submittedName>
        <fullName evidence="1">Uncharacterized protein</fullName>
    </submittedName>
</protein>
<dbReference type="RefSeq" id="WP_015955497.1">
    <property type="nucleotide sequence ID" value="NC_011729.1"/>
</dbReference>
<proteinExistence type="predicted"/>
<dbReference type="Proteomes" id="UP000002384">
    <property type="component" value="Chromosome"/>
</dbReference>